<feature type="compositionally biased region" description="Gly residues" evidence="1">
    <location>
        <begin position="136"/>
        <end position="146"/>
    </location>
</feature>
<evidence type="ECO:0000256" key="1">
    <source>
        <dbReference type="SAM" id="MobiDB-lite"/>
    </source>
</evidence>
<name>A0A2T4BT47_TRILO</name>
<sequence length="167" mass="18051">MQVHSLMPGHACAAGHIPSLVHRHDCTEEEGFIRPCADRHRIDLGTKLEKIEQTKATSTPCLGRLLRLHDQLSFRNQASHLASEEGSRSKKQGHISRKDASDIPASDATLPPLMHRSSRQTELLHWATDGDAPFGATGGGGGGGEGHPFRSSASSPRARDMVFASYP</sequence>
<gene>
    <name evidence="2" type="ORF">M440DRAFT_1089671</name>
</gene>
<reference evidence="2 3" key="1">
    <citation type="submission" date="2016-07" db="EMBL/GenBank/DDBJ databases">
        <title>Multiple horizontal gene transfer events from other fungi enriched the ability of initially mycotrophic Trichoderma (Ascomycota) to feed on dead plant biomass.</title>
        <authorList>
            <consortium name="DOE Joint Genome Institute"/>
            <person name="Aerts A."/>
            <person name="Atanasova L."/>
            <person name="Chenthamara K."/>
            <person name="Zhang J."/>
            <person name="Grujic M."/>
            <person name="Henrissat B."/>
            <person name="Kuo A."/>
            <person name="Salamov A."/>
            <person name="Lipzen A."/>
            <person name="Labutti K."/>
            <person name="Barry K."/>
            <person name="Miao Y."/>
            <person name="Rahimi M.J."/>
            <person name="Shen Q."/>
            <person name="Grigoriev I.V."/>
            <person name="Kubicek C.P."/>
            <person name="Druzhinina I.S."/>
        </authorList>
    </citation>
    <scope>NUCLEOTIDE SEQUENCE [LARGE SCALE GENOMIC DNA]</scope>
    <source>
        <strain evidence="2 3">ATCC 18648</strain>
    </source>
</reference>
<organism evidence="2 3">
    <name type="scientific">Trichoderma longibrachiatum ATCC 18648</name>
    <dbReference type="NCBI Taxonomy" id="983965"/>
    <lineage>
        <taxon>Eukaryota</taxon>
        <taxon>Fungi</taxon>
        <taxon>Dikarya</taxon>
        <taxon>Ascomycota</taxon>
        <taxon>Pezizomycotina</taxon>
        <taxon>Sordariomycetes</taxon>
        <taxon>Hypocreomycetidae</taxon>
        <taxon>Hypocreales</taxon>
        <taxon>Hypocreaceae</taxon>
        <taxon>Trichoderma</taxon>
    </lineage>
</organism>
<protein>
    <submittedName>
        <fullName evidence="2">Uncharacterized protein</fullName>
    </submittedName>
</protein>
<dbReference type="Proteomes" id="UP000240760">
    <property type="component" value="Unassembled WGS sequence"/>
</dbReference>
<proteinExistence type="predicted"/>
<accession>A0A2T4BT47</accession>
<feature type="region of interest" description="Disordered" evidence="1">
    <location>
        <begin position="128"/>
        <end position="167"/>
    </location>
</feature>
<dbReference type="AlphaFoldDB" id="A0A2T4BT47"/>
<dbReference type="EMBL" id="KZ679141">
    <property type="protein sequence ID" value="PTB72465.1"/>
    <property type="molecule type" value="Genomic_DNA"/>
</dbReference>
<keyword evidence="3" id="KW-1185">Reference proteome</keyword>
<evidence type="ECO:0000313" key="3">
    <source>
        <dbReference type="Proteomes" id="UP000240760"/>
    </source>
</evidence>
<feature type="region of interest" description="Disordered" evidence="1">
    <location>
        <begin position="78"/>
        <end position="112"/>
    </location>
</feature>
<evidence type="ECO:0000313" key="2">
    <source>
        <dbReference type="EMBL" id="PTB72465.1"/>
    </source>
</evidence>